<accession>A0ABR0DET9</accession>
<feature type="compositionally biased region" description="Acidic residues" evidence="6">
    <location>
        <begin position="925"/>
        <end position="942"/>
    </location>
</feature>
<keyword evidence="7" id="KW-0472">Membrane</keyword>
<protein>
    <recommendedName>
        <fullName evidence="12">Pectinesterase</fullName>
    </recommendedName>
</protein>
<feature type="domain" description="Pectinesterase catalytic" evidence="8">
    <location>
        <begin position="43"/>
        <end position="117"/>
    </location>
</feature>
<dbReference type="EMBL" id="JAYDYQ010001565">
    <property type="protein sequence ID" value="KAK4487559.1"/>
    <property type="molecule type" value="Genomic_DNA"/>
</dbReference>
<evidence type="ECO:0000259" key="9">
    <source>
        <dbReference type="Pfam" id="PF04195"/>
    </source>
</evidence>
<dbReference type="Pfam" id="PF04195">
    <property type="entry name" value="Transposase_28"/>
    <property type="match status" value="1"/>
</dbReference>
<comment type="caution">
    <text evidence="10">The sequence shown here is derived from an EMBL/GenBank/DDBJ whole genome shotgun (WGS) entry which is preliminary data.</text>
</comment>
<evidence type="ECO:0000256" key="6">
    <source>
        <dbReference type="SAM" id="MobiDB-lite"/>
    </source>
</evidence>
<organism evidence="10 11">
    <name type="scientific">Penstemon davidsonii</name>
    <dbReference type="NCBI Taxonomy" id="160366"/>
    <lineage>
        <taxon>Eukaryota</taxon>
        <taxon>Viridiplantae</taxon>
        <taxon>Streptophyta</taxon>
        <taxon>Embryophyta</taxon>
        <taxon>Tracheophyta</taxon>
        <taxon>Spermatophyta</taxon>
        <taxon>Magnoliopsida</taxon>
        <taxon>eudicotyledons</taxon>
        <taxon>Gunneridae</taxon>
        <taxon>Pentapetalae</taxon>
        <taxon>asterids</taxon>
        <taxon>lamiids</taxon>
        <taxon>Lamiales</taxon>
        <taxon>Plantaginaceae</taxon>
        <taxon>Cheloneae</taxon>
        <taxon>Penstemon</taxon>
    </lineage>
</organism>
<dbReference type="InterPro" id="IPR007321">
    <property type="entry name" value="Transposase_28"/>
</dbReference>
<feature type="region of interest" description="Disordered" evidence="6">
    <location>
        <begin position="733"/>
        <end position="756"/>
    </location>
</feature>
<keyword evidence="7" id="KW-1133">Transmembrane helix</keyword>
<feature type="transmembrane region" description="Helical" evidence="7">
    <location>
        <begin position="290"/>
        <end position="314"/>
    </location>
</feature>
<evidence type="ECO:0000256" key="4">
    <source>
        <dbReference type="ARBA" id="ARBA00023316"/>
    </source>
</evidence>
<feature type="region of interest" description="Disordered" evidence="6">
    <location>
        <begin position="916"/>
        <end position="954"/>
    </location>
</feature>
<keyword evidence="11" id="KW-1185">Reference proteome</keyword>
<evidence type="ECO:0000256" key="1">
    <source>
        <dbReference type="ARBA" id="ARBA00005184"/>
    </source>
</evidence>
<name>A0ABR0DET9_9LAMI</name>
<evidence type="ECO:0000256" key="5">
    <source>
        <dbReference type="ARBA" id="ARBA00047928"/>
    </source>
</evidence>
<evidence type="ECO:0000313" key="10">
    <source>
        <dbReference type="EMBL" id="KAK4487559.1"/>
    </source>
</evidence>
<keyword evidence="7" id="KW-0812">Transmembrane</keyword>
<sequence length="954" mass="108347">MEQAVALRVYVDRVVFLNCRMEGYQDTLWAQGGKQFYRICYITGFVIHNCSILVDRTLVPEKRKFKIYLGRPLKEYSTIIVMESNIGDFVSPEGWLEWDGTIGLKTLYYAEFNNRGRVRAHLVESPIRSRNPAWLRSTARPNKSSGSVFRSIRYIWADQTDPVVSTEEVGDGVQAQEVRDYEEIEVDSLVVEIVPEEEMIARASKKSKTAQPQISAPIEFFPSRLKEENLPALKREYGRYLPSDFEIIIPSPEERVNTPPPNCRAFYTSHFEHGLRFPLSPILRQLLETFFVFLTQLVPNAIAFIMAFSVLMVARGLQPSFRIFPHFFRLSISTSSNRGYYYVSQRPGFAVLENAISSNSMEWKSNFFFVKAPTLRILENGETEEFTYDWGYNQSWVYGGRKVTGEMAPDDHFSSDLIEEMRSDKYQSAYLVGEIFLRKTGLSSLDFPIPSDDRSLTSMVENCRFSVVGKTVLSNSKKSSGKVPIEQRQSRKRRRDQHQDLEDIEEDSFENADPIRVAPPPTVQSSTEIPSTSSRPGRGFPPKYLREEFGILGCKTWPERNPTGPDAIRKTQFYDKEGEYFTHVGDKCHKASLVDMIESHLQGKRAAGYSERDSLTTDDTENVIDKAIRLLLSSTFVKDVQRTFKKNPLDQLARAAHAHEVVIYYNSVCSFDKSQLLYFISYLDNMFLPHTGNALVSAMYDTALHREQCKFVEESNNILTARIKELEDQLAQVDNSRTTADTQPAPSANPNLETDNPHIISTMMDASRYQVQVDRLNQEIDEQRVAYATSISKLESEILSLRSQLAAKEDDSNLDKAIDEHQSLDVESVVREFLDSSVHTAIIHQKIGGLLLSSFYKGVDQLIESGQIPDKRNEYREVMEIGKDRKLREYPPDSLPSVEYNDHPLANLVAEFGTPLPVPAPDLELAGDVEGDRADEGEDGDNDGSSPKEASSPP</sequence>
<dbReference type="Pfam" id="PF01095">
    <property type="entry name" value="Pectinesterase"/>
    <property type="match status" value="1"/>
</dbReference>
<dbReference type="SUPFAM" id="SSF51126">
    <property type="entry name" value="Pectin lyase-like"/>
    <property type="match status" value="1"/>
</dbReference>
<keyword evidence="3" id="KW-0063">Aspartyl esterase</keyword>
<dbReference type="InterPro" id="IPR011050">
    <property type="entry name" value="Pectin_lyase_fold/virulence"/>
</dbReference>
<dbReference type="Proteomes" id="UP001291926">
    <property type="component" value="Unassembled WGS sequence"/>
</dbReference>
<dbReference type="Gene3D" id="2.160.20.10">
    <property type="entry name" value="Single-stranded right-handed beta-helix, Pectin lyase-like"/>
    <property type="match status" value="2"/>
</dbReference>
<evidence type="ECO:0000259" key="8">
    <source>
        <dbReference type="Pfam" id="PF01095"/>
    </source>
</evidence>
<dbReference type="PANTHER" id="PTHR31707">
    <property type="entry name" value="PECTINESTERASE"/>
    <property type="match status" value="1"/>
</dbReference>
<reference evidence="10 11" key="1">
    <citation type="journal article" date="2023" name="bioRxiv">
        <title>Genome report: Whole genome sequence and annotation of Penstemon davidsonii.</title>
        <authorList>
            <person name="Ostevik K.L."/>
            <person name="Alabady M."/>
            <person name="Zhang M."/>
            <person name="Rausher M.D."/>
        </authorList>
    </citation>
    <scope>NUCLEOTIDE SEQUENCE [LARGE SCALE GENOMIC DNA]</scope>
    <source>
        <strain evidence="10">DNT005</strain>
        <tissue evidence="10">Whole leaf</tissue>
    </source>
</reference>
<evidence type="ECO:0000256" key="3">
    <source>
        <dbReference type="ARBA" id="ARBA00023085"/>
    </source>
</evidence>
<comment type="catalytic activity">
    <reaction evidence="5">
        <text>[(1-&gt;4)-alpha-D-galacturonosyl methyl ester](n) + n H2O = [(1-&gt;4)-alpha-D-galacturonosyl](n) + n methanol + n H(+)</text>
        <dbReference type="Rhea" id="RHEA:22380"/>
        <dbReference type="Rhea" id="RHEA-COMP:14570"/>
        <dbReference type="Rhea" id="RHEA-COMP:14573"/>
        <dbReference type="ChEBI" id="CHEBI:15377"/>
        <dbReference type="ChEBI" id="CHEBI:15378"/>
        <dbReference type="ChEBI" id="CHEBI:17790"/>
        <dbReference type="ChEBI" id="CHEBI:140522"/>
        <dbReference type="ChEBI" id="CHEBI:140523"/>
        <dbReference type="EC" id="3.1.1.11"/>
    </reaction>
</comment>
<gene>
    <name evidence="10" type="ORF">RD792_005791</name>
</gene>
<dbReference type="InterPro" id="IPR000070">
    <property type="entry name" value="Pectinesterase_cat"/>
</dbReference>
<feature type="region of interest" description="Disordered" evidence="6">
    <location>
        <begin position="476"/>
        <end position="542"/>
    </location>
</feature>
<feature type="compositionally biased region" description="Polar residues" evidence="6">
    <location>
        <begin position="523"/>
        <end position="535"/>
    </location>
</feature>
<evidence type="ECO:0000256" key="7">
    <source>
        <dbReference type="SAM" id="Phobius"/>
    </source>
</evidence>
<feature type="domain" description="Transposase (putative) gypsy type" evidence="9">
    <location>
        <begin position="267"/>
        <end position="330"/>
    </location>
</feature>
<evidence type="ECO:0000313" key="11">
    <source>
        <dbReference type="Proteomes" id="UP001291926"/>
    </source>
</evidence>
<keyword evidence="4" id="KW-0961">Cell wall biogenesis/degradation</keyword>
<dbReference type="InterPro" id="IPR012334">
    <property type="entry name" value="Pectin_lyas_fold"/>
</dbReference>
<proteinExistence type="predicted"/>
<evidence type="ECO:0008006" key="12">
    <source>
        <dbReference type="Google" id="ProtNLM"/>
    </source>
</evidence>
<evidence type="ECO:0000256" key="2">
    <source>
        <dbReference type="ARBA" id="ARBA00022801"/>
    </source>
</evidence>
<comment type="pathway">
    <text evidence="1">Glycan metabolism; pectin degradation; 2-dehydro-3-deoxy-D-gluconate from pectin: step 1/5.</text>
</comment>
<keyword evidence="2" id="KW-0378">Hydrolase</keyword>
<feature type="compositionally biased region" description="Polar residues" evidence="6">
    <location>
        <begin position="733"/>
        <end position="754"/>
    </location>
</feature>